<organism evidence="10 11">
    <name type="scientific">Pullulanibacillus camelliae</name>
    <dbReference type="NCBI Taxonomy" id="1707096"/>
    <lineage>
        <taxon>Bacteria</taxon>
        <taxon>Bacillati</taxon>
        <taxon>Bacillota</taxon>
        <taxon>Bacilli</taxon>
        <taxon>Bacillales</taxon>
        <taxon>Sporolactobacillaceae</taxon>
        <taxon>Pullulanibacillus</taxon>
    </lineage>
</organism>
<accession>A0A8J2YP56</accession>
<dbReference type="AlphaFoldDB" id="A0A8J2YP56"/>
<evidence type="ECO:0000256" key="5">
    <source>
        <dbReference type="ARBA" id="ARBA00022692"/>
    </source>
</evidence>
<dbReference type="CDD" id="cd10327">
    <property type="entry name" value="SLC5sbd_PanF"/>
    <property type="match status" value="1"/>
</dbReference>
<feature type="transmembrane region" description="Helical" evidence="9">
    <location>
        <begin position="6"/>
        <end position="23"/>
    </location>
</feature>
<dbReference type="NCBIfam" id="TIGR02119">
    <property type="entry name" value="panF"/>
    <property type="match status" value="1"/>
</dbReference>
<feature type="transmembrane region" description="Helical" evidence="9">
    <location>
        <begin position="274"/>
        <end position="299"/>
    </location>
</feature>
<dbReference type="Proteomes" id="UP000628775">
    <property type="component" value="Unassembled WGS sequence"/>
</dbReference>
<evidence type="ECO:0000256" key="1">
    <source>
        <dbReference type="ARBA" id="ARBA00004141"/>
    </source>
</evidence>
<keyword evidence="6 9" id="KW-1133">Transmembrane helix</keyword>
<protein>
    <submittedName>
        <fullName evidence="10">Sodium/panthothenate symporter</fullName>
    </submittedName>
</protein>
<keyword evidence="5 9" id="KW-0812">Transmembrane</keyword>
<evidence type="ECO:0000313" key="10">
    <source>
        <dbReference type="EMBL" id="GGE56825.1"/>
    </source>
</evidence>
<evidence type="ECO:0000256" key="4">
    <source>
        <dbReference type="ARBA" id="ARBA00022475"/>
    </source>
</evidence>
<feature type="transmembrane region" description="Helical" evidence="9">
    <location>
        <begin position="157"/>
        <end position="179"/>
    </location>
</feature>
<dbReference type="NCBIfam" id="TIGR00813">
    <property type="entry name" value="sss"/>
    <property type="match status" value="1"/>
</dbReference>
<dbReference type="InterPro" id="IPR001734">
    <property type="entry name" value="Na/solute_symporter"/>
</dbReference>
<evidence type="ECO:0000256" key="9">
    <source>
        <dbReference type="SAM" id="Phobius"/>
    </source>
</evidence>
<feature type="transmembrane region" description="Helical" evidence="9">
    <location>
        <begin position="44"/>
        <end position="64"/>
    </location>
</feature>
<reference evidence="10" key="1">
    <citation type="journal article" date="2014" name="Int. J. Syst. Evol. Microbiol.">
        <title>Complete genome sequence of Corynebacterium casei LMG S-19264T (=DSM 44701T), isolated from a smear-ripened cheese.</title>
        <authorList>
            <consortium name="US DOE Joint Genome Institute (JGI-PGF)"/>
            <person name="Walter F."/>
            <person name="Albersmeier A."/>
            <person name="Kalinowski J."/>
            <person name="Ruckert C."/>
        </authorList>
    </citation>
    <scope>NUCLEOTIDE SEQUENCE</scope>
    <source>
        <strain evidence="10">CGMCC 1.15371</strain>
    </source>
</reference>
<evidence type="ECO:0000256" key="2">
    <source>
        <dbReference type="ARBA" id="ARBA00006434"/>
    </source>
</evidence>
<dbReference type="Pfam" id="PF00474">
    <property type="entry name" value="SSF"/>
    <property type="match status" value="1"/>
</dbReference>
<dbReference type="PROSITE" id="PS50283">
    <property type="entry name" value="NA_SOLUT_SYMP_3"/>
    <property type="match status" value="1"/>
</dbReference>
<comment type="similarity">
    <text evidence="2 8">Belongs to the sodium:solute symporter (SSF) (TC 2.A.21) family.</text>
</comment>
<feature type="transmembrane region" description="Helical" evidence="9">
    <location>
        <begin position="423"/>
        <end position="442"/>
    </location>
</feature>
<feature type="transmembrane region" description="Helical" evidence="9">
    <location>
        <begin position="235"/>
        <end position="254"/>
    </location>
</feature>
<proteinExistence type="inferred from homology"/>
<dbReference type="InterPro" id="IPR011849">
    <property type="entry name" value="Na/pantothenate_symporter"/>
</dbReference>
<dbReference type="InterPro" id="IPR050277">
    <property type="entry name" value="Sodium:Solute_Symporter"/>
</dbReference>
<feature type="transmembrane region" description="Helical" evidence="9">
    <location>
        <begin position="392"/>
        <end position="416"/>
    </location>
</feature>
<gene>
    <name evidence="10" type="primary">panF</name>
    <name evidence="10" type="ORF">GCM10011391_39660</name>
</gene>
<feature type="transmembrane region" description="Helical" evidence="9">
    <location>
        <begin position="319"/>
        <end position="344"/>
    </location>
</feature>
<dbReference type="GO" id="GO:0015233">
    <property type="term" value="F:pantothenate transmembrane transporter activity"/>
    <property type="evidence" value="ECO:0007669"/>
    <property type="project" value="InterPro"/>
</dbReference>
<comment type="caution">
    <text evidence="10">The sequence shown here is derived from an EMBL/GenBank/DDBJ whole genome shotgun (WGS) entry which is preliminary data.</text>
</comment>
<dbReference type="PANTHER" id="PTHR48086">
    <property type="entry name" value="SODIUM/PROLINE SYMPORTER-RELATED"/>
    <property type="match status" value="1"/>
</dbReference>
<dbReference type="GO" id="GO:0005886">
    <property type="term" value="C:plasma membrane"/>
    <property type="evidence" value="ECO:0007669"/>
    <property type="project" value="TreeGrafter"/>
</dbReference>
<feature type="transmembrane region" description="Helical" evidence="9">
    <location>
        <begin position="454"/>
        <end position="474"/>
    </location>
</feature>
<dbReference type="PROSITE" id="PS00457">
    <property type="entry name" value="NA_SOLUT_SYMP_2"/>
    <property type="match status" value="1"/>
</dbReference>
<evidence type="ECO:0000256" key="3">
    <source>
        <dbReference type="ARBA" id="ARBA00022448"/>
    </source>
</evidence>
<dbReference type="PANTHER" id="PTHR48086:SF4">
    <property type="entry name" value="SODIUM_PANTOTHENATE SYMPORTER"/>
    <property type="match status" value="1"/>
</dbReference>
<keyword evidence="3" id="KW-0813">Transport</keyword>
<feature type="transmembrane region" description="Helical" evidence="9">
    <location>
        <begin position="365"/>
        <end position="386"/>
    </location>
</feature>
<dbReference type="InterPro" id="IPR038377">
    <property type="entry name" value="Na/Glc_symporter_sf"/>
</dbReference>
<keyword evidence="7 9" id="KW-0472">Membrane</keyword>
<dbReference type="GO" id="GO:0015081">
    <property type="term" value="F:sodium ion transmembrane transporter activity"/>
    <property type="evidence" value="ECO:0007669"/>
    <property type="project" value="InterPro"/>
</dbReference>
<dbReference type="EMBL" id="BMIR01000039">
    <property type="protein sequence ID" value="GGE56825.1"/>
    <property type="molecule type" value="Genomic_DNA"/>
</dbReference>
<feature type="transmembrane region" description="Helical" evidence="9">
    <location>
        <begin position="76"/>
        <end position="96"/>
    </location>
</feature>
<evidence type="ECO:0000256" key="8">
    <source>
        <dbReference type="RuleBase" id="RU362091"/>
    </source>
</evidence>
<keyword evidence="11" id="KW-1185">Reference proteome</keyword>
<evidence type="ECO:0000256" key="7">
    <source>
        <dbReference type="ARBA" id="ARBA00023136"/>
    </source>
</evidence>
<evidence type="ECO:0000256" key="6">
    <source>
        <dbReference type="ARBA" id="ARBA00022989"/>
    </source>
</evidence>
<comment type="subcellular location">
    <subcellularLocation>
        <location evidence="1">Membrane</location>
        <topology evidence="1">Multi-pass membrane protein</topology>
    </subcellularLocation>
</comment>
<reference evidence="10" key="2">
    <citation type="submission" date="2020-09" db="EMBL/GenBank/DDBJ databases">
        <authorList>
            <person name="Sun Q."/>
            <person name="Zhou Y."/>
        </authorList>
    </citation>
    <scope>NUCLEOTIDE SEQUENCE</scope>
    <source>
        <strain evidence="10">CGMCC 1.15371</strain>
    </source>
</reference>
<dbReference type="Gene3D" id="1.20.1730.10">
    <property type="entry name" value="Sodium/glucose cotransporter"/>
    <property type="match status" value="1"/>
</dbReference>
<name>A0A8J2YP56_9BACL</name>
<evidence type="ECO:0000313" key="11">
    <source>
        <dbReference type="Proteomes" id="UP000628775"/>
    </source>
</evidence>
<feature type="transmembrane region" description="Helical" evidence="9">
    <location>
        <begin position="191"/>
        <end position="215"/>
    </location>
</feature>
<dbReference type="RefSeq" id="WP_188699020.1">
    <property type="nucleotide sequence ID" value="NZ_BMIR01000039.1"/>
</dbReference>
<keyword evidence="4" id="KW-1003">Cell membrane</keyword>
<feature type="transmembrane region" description="Helical" evidence="9">
    <location>
        <begin position="123"/>
        <end position="145"/>
    </location>
</feature>
<dbReference type="InterPro" id="IPR018212">
    <property type="entry name" value="Na/solute_symporter_CS"/>
</dbReference>
<dbReference type="GO" id="GO:0036376">
    <property type="term" value="P:sodium ion export across plasma membrane"/>
    <property type="evidence" value="ECO:0007669"/>
    <property type="project" value="InterPro"/>
</dbReference>
<sequence length="492" mass="53682">MNVWVVVTLFLFLVVILLIGMYMGRYVKGPSDFLQEYFLGSRQLGGFILAMSMVATYGSASSFLSGPGTAYEMGLGWVLLASIQVVTGYFTLMILGKKFAIVARKMKAVTMIDFLKTRYQSKWVAIFSAVSIVIFLFSSMAAQWVGGGRLIQSITGMPYISSLFIFTLAALIFVIIGGFRALAMTDMVQGTIMFVGTMILLIGTIIAGGGVPHIIEQMKAIDPSLITPYGPHHQLSSAYVTSFWLLVGIGVVGLPQITVRAMSYKDSRSLHRAIIIGTIVVGVIMLGMHLTGAFARTLIPGVTVGDKIMPLVAMKVLPPWLAGIVLAAPMAAIISTVDALLLLVSSSLIKDITLNYIRPNMKETSIRRLSFTITTIIGIIVFLMAIHPPDLLIWLNLFAFGGLESAFIWPILFGLYWRKGNKYGALASILTGVGLYLIIQLLMDHGIISEPFGLHPVVLPVAVSLVAYILFSLVTDRRIDKEGLLQENQWLS</sequence>